<accession>A0AAD5LFM3</accession>
<dbReference type="AlphaFoldDB" id="A0AAD5LFM3"/>
<dbReference type="EMBL" id="JAKCXM010000279">
    <property type="protein sequence ID" value="KAJ0396800.1"/>
    <property type="molecule type" value="Genomic_DNA"/>
</dbReference>
<proteinExistence type="predicted"/>
<keyword evidence="3" id="KW-0539">Nucleus</keyword>
<keyword evidence="2" id="KW-0804">Transcription</keyword>
<keyword evidence="1" id="KW-0805">Transcription regulation</keyword>
<organism evidence="5 6">
    <name type="scientific">Pythium insidiosum</name>
    <name type="common">Pythiosis disease agent</name>
    <dbReference type="NCBI Taxonomy" id="114742"/>
    <lineage>
        <taxon>Eukaryota</taxon>
        <taxon>Sar</taxon>
        <taxon>Stramenopiles</taxon>
        <taxon>Oomycota</taxon>
        <taxon>Peronosporomycetes</taxon>
        <taxon>Pythiales</taxon>
        <taxon>Pythiaceae</taxon>
        <taxon>Pythium</taxon>
    </lineage>
</organism>
<dbReference type="PANTHER" id="PTHR31442">
    <property type="entry name" value="HOMEODOMAIN-LIKE SUPERFAMILY PROTEIN-RELATED"/>
    <property type="match status" value="1"/>
</dbReference>
<dbReference type="InterPro" id="IPR006447">
    <property type="entry name" value="Myb_dom_plants"/>
</dbReference>
<protein>
    <recommendedName>
        <fullName evidence="7">HTH myb-type domain-containing protein</fullName>
    </recommendedName>
</protein>
<dbReference type="FunFam" id="1.10.10.60:FF:000007">
    <property type="entry name" value="Two-component response regulator"/>
    <property type="match status" value="1"/>
</dbReference>
<dbReference type="Proteomes" id="UP001209570">
    <property type="component" value="Unassembled WGS sequence"/>
</dbReference>
<dbReference type="Gene3D" id="1.10.10.60">
    <property type="entry name" value="Homeodomain-like"/>
    <property type="match status" value="1"/>
</dbReference>
<feature type="region of interest" description="Disordered" evidence="4">
    <location>
        <begin position="13"/>
        <end position="58"/>
    </location>
</feature>
<name>A0AAD5LFM3_PYTIN</name>
<feature type="region of interest" description="Disordered" evidence="4">
    <location>
        <begin position="294"/>
        <end position="327"/>
    </location>
</feature>
<keyword evidence="6" id="KW-1185">Reference proteome</keyword>
<dbReference type="PANTHER" id="PTHR31442:SF29">
    <property type="entry name" value="HOMEODOMAIN-LIKE SUPERFAMILY PROTEIN"/>
    <property type="match status" value="1"/>
</dbReference>
<evidence type="ECO:0000256" key="4">
    <source>
        <dbReference type="SAM" id="MobiDB-lite"/>
    </source>
</evidence>
<evidence type="ECO:0000313" key="5">
    <source>
        <dbReference type="EMBL" id="KAJ0396800.1"/>
    </source>
</evidence>
<gene>
    <name evidence="5" type="ORF">P43SY_007696</name>
</gene>
<dbReference type="InterPro" id="IPR044841">
    <property type="entry name" value="LUX/BOA-like"/>
</dbReference>
<dbReference type="InterPro" id="IPR009057">
    <property type="entry name" value="Homeodomain-like_sf"/>
</dbReference>
<feature type="region of interest" description="Disordered" evidence="4">
    <location>
        <begin position="248"/>
        <end position="275"/>
    </location>
</feature>
<evidence type="ECO:0000256" key="3">
    <source>
        <dbReference type="ARBA" id="ARBA00023242"/>
    </source>
</evidence>
<evidence type="ECO:0008006" key="7">
    <source>
        <dbReference type="Google" id="ProtNLM"/>
    </source>
</evidence>
<comment type="caution">
    <text evidence="5">The sequence shown here is derived from an EMBL/GenBank/DDBJ whole genome shotgun (WGS) entry which is preliminary data.</text>
</comment>
<feature type="region of interest" description="Disordered" evidence="4">
    <location>
        <begin position="398"/>
        <end position="421"/>
    </location>
</feature>
<evidence type="ECO:0000256" key="1">
    <source>
        <dbReference type="ARBA" id="ARBA00023015"/>
    </source>
</evidence>
<sequence length="442" mass="47097">MMDLSAHESAAASLYRSSGDSKSGIVLADDDKWTSGEDATGGMADDAPSSPEAETHAGRKYARKTKRFAWPDELHRLFVAAIFDLGLKNASPKALLPFMQPTAAQAGLTTEHLKSHLQKYRLHYDKSRAEFLAFYAESAQRNGKRRRRSSKSSESHTKFIFPIVPQGPSAVGAAGDMSIEVPEPLPEPLQAPAVSPTVSSPFGIPPVHSQAARHLERMNLLRLDQQNAAAAAAFALAAASLASNQSMPPPLDSPFARSGFTPRGGLESQNSAAADAGDPQWGILASLLSPQPSGAAVAPNTLPAGMREPFALGGSSRSSQDSGREAAPPDLQMQMHLAMQAQMNLHRQMLHRKVAVSQHYLNQAAAAAVAAAAEKRAATSTAMPTSFLPPQEPVRRVLPAPAAPPASRPSLPTDSLGPWDQMDMDMEAEDAMDLFSFLKTTE</sequence>
<reference evidence="5" key="1">
    <citation type="submission" date="2021-12" db="EMBL/GenBank/DDBJ databases">
        <title>Prjna785345.</title>
        <authorList>
            <person name="Rujirawat T."/>
            <person name="Krajaejun T."/>
        </authorList>
    </citation>
    <scope>NUCLEOTIDE SEQUENCE</scope>
    <source>
        <strain evidence="5">Pi057C3</strain>
    </source>
</reference>
<dbReference type="GO" id="GO:0003700">
    <property type="term" value="F:DNA-binding transcription factor activity"/>
    <property type="evidence" value="ECO:0007669"/>
    <property type="project" value="InterPro"/>
</dbReference>
<evidence type="ECO:0000313" key="6">
    <source>
        <dbReference type="Proteomes" id="UP001209570"/>
    </source>
</evidence>
<dbReference type="NCBIfam" id="TIGR01557">
    <property type="entry name" value="myb_SHAQKYF"/>
    <property type="match status" value="1"/>
</dbReference>
<dbReference type="SUPFAM" id="SSF46689">
    <property type="entry name" value="Homeodomain-like"/>
    <property type="match status" value="1"/>
</dbReference>
<evidence type="ECO:0000256" key="2">
    <source>
        <dbReference type="ARBA" id="ARBA00023163"/>
    </source>
</evidence>
<dbReference type="GO" id="GO:0003677">
    <property type="term" value="F:DNA binding"/>
    <property type="evidence" value="ECO:0007669"/>
    <property type="project" value="InterPro"/>
</dbReference>